<keyword evidence="5" id="KW-1133">Transmembrane helix</keyword>
<organism evidence="8 9">
    <name type="scientific">Neonectria ditissima</name>
    <dbReference type="NCBI Taxonomy" id="78410"/>
    <lineage>
        <taxon>Eukaryota</taxon>
        <taxon>Fungi</taxon>
        <taxon>Dikarya</taxon>
        <taxon>Ascomycota</taxon>
        <taxon>Pezizomycotina</taxon>
        <taxon>Sordariomycetes</taxon>
        <taxon>Hypocreomycetidae</taxon>
        <taxon>Hypocreales</taxon>
        <taxon>Nectriaceae</taxon>
        <taxon>Neonectria</taxon>
    </lineage>
</organism>
<evidence type="ECO:0000313" key="8">
    <source>
        <dbReference type="EMBL" id="KPM40796.1"/>
    </source>
</evidence>
<evidence type="ECO:0000256" key="4">
    <source>
        <dbReference type="ARBA" id="ARBA00022723"/>
    </source>
</evidence>
<dbReference type="GO" id="GO:0006099">
    <property type="term" value="P:tricarboxylic acid cycle"/>
    <property type="evidence" value="ECO:0007669"/>
    <property type="project" value="InterPro"/>
</dbReference>
<protein>
    <recommendedName>
        <fullName evidence="10">Succinate dehydrogenase cytochrome B subunit, mitochondrial</fullName>
    </recommendedName>
</protein>
<dbReference type="OrthoDB" id="588261at2759"/>
<comment type="caution">
    <text evidence="8">The sequence shown here is derived from an EMBL/GenBank/DDBJ whole genome shotgun (WGS) entry which is preliminary data.</text>
</comment>
<keyword evidence="6" id="KW-0408">Iron</keyword>
<dbReference type="PANTHER" id="PTHR10978:SF5">
    <property type="entry name" value="SUCCINATE DEHYDROGENASE CYTOCHROME B560 SUBUNIT, MITOCHONDRIAL"/>
    <property type="match status" value="1"/>
</dbReference>
<evidence type="ECO:0000256" key="3">
    <source>
        <dbReference type="ARBA" id="ARBA00022692"/>
    </source>
</evidence>
<keyword evidence="7" id="KW-0472">Membrane</keyword>
<dbReference type="InterPro" id="IPR034804">
    <property type="entry name" value="SQR/QFR_C/D"/>
</dbReference>
<name>A0A0N8H751_9HYPO</name>
<evidence type="ECO:0000256" key="5">
    <source>
        <dbReference type="ARBA" id="ARBA00022989"/>
    </source>
</evidence>
<dbReference type="Gene3D" id="1.20.1300.10">
    <property type="entry name" value="Fumarate reductase/succinate dehydrogenase, transmembrane subunit"/>
    <property type="match status" value="1"/>
</dbReference>
<dbReference type="EMBL" id="LKCW01000076">
    <property type="protein sequence ID" value="KPM40796.1"/>
    <property type="molecule type" value="Genomic_DNA"/>
</dbReference>
<dbReference type="SUPFAM" id="SSF81343">
    <property type="entry name" value="Fumarate reductase respiratory complex transmembrane subunits"/>
    <property type="match status" value="1"/>
</dbReference>
<dbReference type="GO" id="GO:0006121">
    <property type="term" value="P:mitochondrial electron transport, succinate to ubiquinone"/>
    <property type="evidence" value="ECO:0007669"/>
    <property type="project" value="TreeGrafter"/>
</dbReference>
<dbReference type="Proteomes" id="UP000050424">
    <property type="component" value="Unassembled WGS sequence"/>
</dbReference>
<sequence>MIAQRVGVAALRRAVLRPDAAQGGSDGGHLHDSVPVGFPQLRSCNDAATFSSHADPPSLVPRPIASTSLTPAEGQKILVNQRLNRPISPHLGIYKMEQTWFGSSAWTRITGCTLSGAMYVYMASYLVAPLAGLHLESASFAAAFGSLPFIVKGGIKFGLGFPFAYHFLSGLKHLTYDLGKGFAKPTIIKADRVLWASSLIGGLVLAFLV</sequence>
<dbReference type="PANTHER" id="PTHR10978">
    <property type="entry name" value="SUCCINATE DEHYDROGENASE CYTOCHROME B560 SUBUNIT"/>
    <property type="match status" value="1"/>
</dbReference>
<dbReference type="GO" id="GO:0046872">
    <property type="term" value="F:metal ion binding"/>
    <property type="evidence" value="ECO:0007669"/>
    <property type="project" value="UniProtKB-KW"/>
</dbReference>
<keyword evidence="3" id="KW-0812">Transmembrane</keyword>
<evidence type="ECO:0000256" key="2">
    <source>
        <dbReference type="ARBA" id="ARBA00022617"/>
    </source>
</evidence>
<dbReference type="InterPro" id="IPR000701">
    <property type="entry name" value="SuccDH_FuR_B_TM-su"/>
</dbReference>
<comment type="subcellular location">
    <subcellularLocation>
        <location evidence="1">Membrane</location>
    </subcellularLocation>
</comment>
<evidence type="ECO:0000256" key="1">
    <source>
        <dbReference type="ARBA" id="ARBA00004370"/>
    </source>
</evidence>
<proteinExistence type="predicted"/>
<evidence type="ECO:0000256" key="7">
    <source>
        <dbReference type="ARBA" id="ARBA00023136"/>
    </source>
</evidence>
<evidence type="ECO:0000313" key="9">
    <source>
        <dbReference type="Proteomes" id="UP000050424"/>
    </source>
</evidence>
<dbReference type="Pfam" id="PF01127">
    <property type="entry name" value="Sdh_cyt"/>
    <property type="match status" value="1"/>
</dbReference>
<dbReference type="AlphaFoldDB" id="A0A0N8H751"/>
<evidence type="ECO:0000256" key="6">
    <source>
        <dbReference type="ARBA" id="ARBA00023004"/>
    </source>
</evidence>
<dbReference type="GO" id="GO:0009055">
    <property type="term" value="F:electron transfer activity"/>
    <property type="evidence" value="ECO:0007669"/>
    <property type="project" value="InterPro"/>
</dbReference>
<keyword evidence="9" id="KW-1185">Reference proteome</keyword>
<dbReference type="InterPro" id="IPR014314">
    <property type="entry name" value="Succ_DH_cytb556"/>
</dbReference>
<dbReference type="GO" id="GO:0016020">
    <property type="term" value="C:membrane"/>
    <property type="evidence" value="ECO:0007669"/>
    <property type="project" value="UniProtKB-SubCell"/>
</dbReference>
<reference evidence="8 9" key="1">
    <citation type="submission" date="2015-09" db="EMBL/GenBank/DDBJ databases">
        <title>Draft genome of a European isolate of the apple canker pathogen Neonectria ditissima.</title>
        <authorList>
            <person name="Gomez-Cortecero A."/>
            <person name="Harrison R.J."/>
            <person name="Armitage A.D."/>
        </authorList>
    </citation>
    <scope>NUCLEOTIDE SEQUENCE [LARGE SCALE GENOMIC DNA]</scope>
    <source>
        <strain evidence="8 9">R09/05</strain>
    </source>
</reference>
<accession>A0A0N8H751</accession>
<keyword evidence="4" id="KW-0479">Metal-binding</keyword>
<dbReference type="GO" id="GO:0005739">
    <property type="term" value="C:mitochondrion"/>
    <property type="evidence" value="ECO:0007669"/>
    <property type="project" value="GOC"/>
</dbReference>
<gene>
    <name evidence="8" type="ORF">AK830_g5743</name>
</gene>
<keyword evidence="2" id="KW-0349">Heme</keyword>
<evidence type="ECO:0008006" key="10">
    <source>
        <dbReference type="Google" id="ProtNLM"/>
    </source>
</evidence>
<dbReference type="STRING" id="78410.A0A0N8H751"/>
<dbReference type="CDD" id="cd03499">
    <property type="entry name" value="SQR_TypeC_SdhC"/>
    <property type="match status" value="1"/>
</dbReference>